<evidence type="ECO:0000313" key="7">
    <source>
        <dbReference type="Proteomes" id="UP000051841"/>
    </source>
</evidence>
<dbReference type="EMBL" id="JQBL01000001">
    <property type="protein sequence ID" value="KRN51543.1"/>
    <property type="molecule type" value="Genomic_DNA"/>
</dbReference>
<keyword evidence="7" id="KW-1185">Reference proteome</keyword>
<accession>A0A0R2HNQ0</accession>
<comment type="similarity">
    <text evidence="1">Belongs to the ABC transporter superfamily.</text>
</comment>
<dbReference type="GO" id="GO:0016887">
    <property type="term" value="F:ATP hydrolysis activity"/>
    <property type="evidence" value="ECO:0007669"/>
    <property type="project" value="InterPro"/>
</dbReference>
<dbReference type="PANTHER" id="PTHR43335">
    <property type="entry name" value="ABC TRANSPORTER, ATP-BINDING PROTEIN"/>
    <property type="match status" value="1"/>
</dbReference>
<evidence type="ECO:0000256" key="2">
    <source>
        <dbReference type="ARBA" id="ARBA00022448"/>
    </source>
</evidence>
<feature type="domain" description="ABC transporter" evidence="5">
    <location>
        <begin position="7"/>
        <end position="224"/>
    </location>
</feature>
<dbReference type="InterPro" id="IPR003593">
    <property type="entry name" value="AAA+_ATPase"/>
</dbReference>
<keyword evidence="2" id="KW-0813">Transport</keyword>
<comment type="caution">
    <text evidence="6">The sequence shown here is derived from an EMBL/GenBank/DDBJ whole genome shotgun (WGS) entry which is preliminary data.</text>
</comment>
<dbReference type="PROSITE" id="PS00211">
    <property type="entry name" value="ABC_TRANSPORTER_1"/>
    <property type="match status" value="1"/>
</dbReference>
<dbReference type="InterPro" id="IPR017871">
    <property type="entry name" value="ABC_transporter-like_CS"/>
</dbReference>
<dbReference type="InterPro" id="IPR027417">
    <property type="entry name" value="P-loop_NTPase"/>
</dbReference>
<proteinExistence type="inferred from homology"/>
<dbReference type="PANTHER" id="PTHR43335:SF4">
    <property type="entry name" value="ABC TRANSPORTER, ATP-BINDING PROTEIN"/>
    <property type="match status" value="1"/>
</dbReference>
<protein>
    <recommendedName>
        <fullName evidence="5">ABC transporter domain-containing protein</fullName>
    </recommendedName>
</protein>
<dbReference type="Gene3D" id="3.40.50.300">
    <property type="entry name" value="P-loop containing nucleotide triphosphate hydrolases"/>
    <property type="match status" value="1"/>
</dbReference>
<dbReference type="SUPFAM" id="SSF52540">
    <property type="entry name" value="P-loop containing nucleoside triphosphate hydrolases"/>
    <property type="match status" value="1"/>
</dbReference>
<dbReference type="InterPro" id="IPR003439">
    <property type="entry name" value="ABC_transporter-like_ATP-bd"/>
</dbReference>
<dbReference type="PROSITE" id="PS50893">
    <property type="entry name" value="ABC_TRANSPORTER_2"/>
    <property type="match status" value="1"/>
</dbReference>
<reference evidence="6 7" key="1">
    <citation type="journal article" date="2015" name="Genome Announc.">
        <title>Expanding the biotechnology potential of lactobacilli through comparative genomics of 213 strains and associated genera.</title>
        <authorList>
            <person name="Sun Z."/>
            <person name="Harris H.M."/>
            <person name="McCann A."/>
            <person name="Guo C."/>
            <person name="Argimon S."/>
            <person name="Zhang W."/>
            <person name="Yang X."/>
            <person name="Jeffery I.B."/>
            <person name="Cooney J.C."/>
            <person name="Kagawa T.F."/>
            <person name="Liu W."/>
            <person name="Song Y."/>
            <person name="Salvetti E."/>
            <person name="Wrobel A."/>
            <person name="Rasinkangas P."/>
            <person name="Parkhill J."/>
            <person name="Rea M.C."/>
            <person name="O'Sullivan O."/>
            <person name="Ritari J."/>
            <person name="Douillard F.P."/>
            <person name="Paul Ross R."/>
            <person name="Yang R."/>
            <person name="Briner A.E."/>
            <person name="Felis G.E."/>
            <person name="de Vos W.M."/>
            <person name="Barrangou R."/>
            <person name="Klaenhammer T.R."/>
            <person name="Caufield P.W."/>
            <person name="Cui Y."/>
            <person name="Zhang H."/>
            <person name="O'Toole P.W."/>
        </authorList>
    </citation>
    <scope>NUCLEOTIDE SEQUENCE [LARGE SCALE GENOMIC DNA]</scope>
    <source>
        <strain evidence="6 7">DSM 20405</strain>
    </source>
</reference>
<gene>
    <name evidence="6" type="ORF">IV49_GL000163</name>
</gene>
<sequence length="290" mass="33152">MEEQYIIQSHHLKKCFQEKVALENINIKIHKGEFCGIFGKNGAGKSTLFKIILGLISSSEGDLKISDHLSIGYMPENIALYDHLSVHDNIQVTALSAGYEVSNNKMKDIVEKVNLPSRTLAKNLSLGMKRRLQLAMATMCKPVDLLILDEPTNGMDVNSVLWLKDFLLQMKKKGITILVCSHSLNVLEQLIDHYYILVDGHIVKDEDWNSKLHNQYILTVNDNMNEEEISLIKNHFSIVKQEDDKLIIHSDKKLLDISRFIIENHLPVEDIDKEHESLEDIFLESVVNHD</sequence>
<evidence type="ECO:0000256" key="1">
    <source>
        <dbReference type="ARBA" id="ARBA00005417"/>
    </source>
</evidence>
<evidence type="ECO:0000313" key="6">
    <source>
        <dbReference type="EMBL" id="KRN51543.1"/>
    </source>
</evidence>
<keyword evidence="4" id="KW-0067">ATP-binding</keyword>
<evidence type="ECO:0000256" key="3">
    <source>
        <dbReference type="ARBA" id="ARBA00022741"/>
    </source>
</evidence>
<keyword evidence="3" id="KW-0547">Nucleotide-binding</keyword>
<dbReference type="Pfam" id="PF00005">
    <property type="entry name" value="ABC_tran"/>
    <property type="match status" value="1"/>
</dbReference>
<evidence type="ECO:0000256" key="4">
    <source>
        <dbReference type="ARBA" id="ARBA00022840"/>
    </source>
</evidence>
<organism evidence="6 7">
    <name type="scientific">Kandleria vitulina DSM 20405</name>
    <dbReference type="NCBI Taxonomy" id="1410657"/>
    <lineage>
        <taxon>Bacteria</taxon>
        <taxon>Bacillati</taxon>
        <taxon>Bacillota</taxon>
        <taxon>Erysipelotrichia</taxon>
        <taxon>Erysipelotrichales</taxon>
        <taxon>Coprobacillaceae</taxon>
        <taxon>Kandleria</taxon>
    </lineage>
</organism>
<dbReference type="RefSeq" id="WP_031589933.1">
    <property type="nucleotide sequence ID" value="NZ_JQBL01000001.1"/>
</dbReference>
<dbReference type="CDD" id="cd03230">
    <property type="entry name" value="ABC_DR_subfamily_A"/>
    <property type="match status" value="1"/>
</dbReference>
<dbReference type="PATRIC" id="fig|1410657.5.peg.165"/>
<dbReference type="GO" id="GO:0005524">
    <property type="term" value="F:ATP binding"/>
    <property type="evidence" value="ECO:0007669"/>
    <property type="project" value="UniProtKB-KW"/>
</dbReference>
<dbReference type="Proteomes" id="UP000051841">
    <property type="component" value="Unassembled WGS sequence"/>
</dbReference>
<dbReference type="AlphaFoldDB" id="A0A0R2HNQ0"/>
<dbReference type="SMART" id="SM00382">
    <property type="entry name" value="AAA"/>
    <property type="match status" value="1"/>
</dbReference>
<name>A0A0R2HNQ0_9FIRM</name>
<evidence type="ECO:0000259" key="5">
    <source>
        <dbReference type="PROSITE" id="PS50893"/>
    </source>
</evidence>